<evidence type="ECO:0000313" key="2">
    <source>
        <dbReference type="EMBL" id="KAI9638537.1"/>
    </source>
</evidence>
<feature type="compositionally biased region" description="Basic and acidic residues" evidence="1">
    <location>
        <begin position="456"/>
        <end position="468"/>
    </location>
</feature>
<dbReference type="GeneID" id="77727616"/>
<dbReference type="AlphaFoldDB" id="A0AA38HBZ9"/>
<evidence type="ECO:0000313" key="3">
    <source>
        <dbReference type="Proteomes" id="UP001164286"/>
    </source>
</evidence>
<dbReference type="Proteomes" id="UP001164286">
    <property type="component" value="Unassembled WGS sequence"/>
</dbReference>
<comment type="caution">
    <text evidence="2">The sequence shown here is derived from an EMBL/GenBank/DDBJ whole genome shotgun (WGS) entry which is preliminary data.</text>
</comment>
<sequence length="468" mass="50616">MLDYTPNPLFAYSDEIGRKIRASSTWGYMFWSTGVAEQDEVLMGAIKNFSDHGIKIITDDPCYTGHTGPIAFVYPDSHHVDPSCPVTSSMTYSELHLRVQLQDALYPVFSKAKRALPVELPGTENDIRSLVLGDIQLSIACGATLVSTSSHLLDTARHILEVLRMNASAATDHGNAPRRNPLRRAKRVHVAAAAKDLAPVQPKVMRARGKRSRGGGYRERSVARSDSDESKRAASSRGGSPPGDGNRVLEPEEDLEMEDLVLAEMRWELAALGPLIVAGAEAEEVDGMPDRDVPDVVMGEREEVEVEEEEWEDDWEDVDEGAELLVGHQADVAGPGPAEHVAEAGDVEMYDDFDGPTADAVLQDEYDIDPLPLYERGGWAPEVAAESQGGANDGVIPDAIVDARGGDGLEEAEVPVDDAPGANAEIPGVEHVEAPVEGQFEDADEGQFDDADEDRPENLTDAARDSCQ</sequence>
<reference evidence="2" key="1">
    <citation type="journal article" date="2022" name="G3 (Bethesda)">
        <title>High quality genome of the basidiomycete yeast Dioszegia hungarica PDD-24b-2 isolated from cloud water.</title>
        <authorList>
            <person name="Jarrige D."/>
            <person name="Haridas S."/>
            <person name="Bleykasten-Grosshans C."/>
            <person name="Joly M."/>
            <person name="Nadalig T."/>
            <person name="Sancelme M."/>
            <person name="Vuilleumier S."/>
            <person name="Grigoriev I.V."/>
            <person name="Amato P."/>
            <person name="Bringel F."/>
        </authorList>
    </citation>
    <scope>NUCLEOTIDE SEQUENCE</scope>
    <source>
        <strain evidence="2">PDD-24b-2</strain>
    </source>
</reference>
<dbReference type="EMBL" id="JAKWFO010000003">
    <property type="protein sequence ID" value="KAI9638537.1"/>
    <property type="molecule type" value="Genomic_DNA"/>
</dbReference>
<protein>
    <submittedName>
        <fullName evidence="2">Uncharacterized protein</fullName>
    </submittedName>
</protein>
<feature type="compositionally biased region" description="Basic and acidic residues" evidence="1">
    <location>
        <begin position="216"/>
        <end position="232"/>
    </location>
</feature>
<feature type="region of interest" description="Disordered" evidence="1">
    <location>
        <begin position="199"/>
        <end position="251"/>
    </location>
</feature>
<dbReference type="RefSeq" id="XP_052948314.1">
    <property type="nucleotide sequence ID" value="XM_053088411.1"/>
</dbReference>
<organism evidence="2 3">
    <name type="scientific">Dioszegia hungarica</name>
    <dbReference type="NCBI Taxonomy" id="4972"/>
    <lineage>
        <taxon>Eukaryota</taxon>
        <taxon>Fungi</taxon>
        <taxon>Dikarya</taxon>
        <taxon>Basidiomycota</taxon>
        <taxon>Agaricomycotina</taxon>
        <taxon>Tremellomycetes</taxon>
        <taxon>Tremellales</taxon>
        <taxon>Bulleribasidiaceae</taxon>
        <taxon>Dioszegia</taxon>
    </lineage>
</organism>
<evidence type="ECO:0000256" key="1">
    <source>
        <dbReference type="SAM" id="MobiDB-lite"/>
    </source>
</evidence>
<feature type="region of interest" description="Disordered" evidence="1">
    <location>
        <begin position="385"/>
        <end position="468"/>
    </location>
</feature>
<proteinExistence type="predicted"/>
<gene>
    <name evidence="2" type="ORF">MKK02DRAFT_31962</name>
</gene>
<keyword evidence="3" id="KW-1185">Reference proteome</keyword>
<feature type="compositionally biased region" description="Acidic residues" evidence="1">
    <location>
        <begin position="439"/>
        <end position="455"/>
    </location>
</feature>
<name>A0AA38HBZ9_9TREE</name>
<accession>A0AA38HBZ9</accession>